<feature type="domain" description="DUF1592" evidence="5">
    <location>
        <begin position="457"/>
        <end position="585"/>
    </location>
</feature>
<feature type="domain" description="DUF1595" evidence="7">
    <location>
        <begin position="392"/>
        <end position="452"/>
    </location>
</feature>
<evidence type="ECO:0000313" key="8">
    <source>
        <dbReference type="EMBL" id="QDU94424.1"/>
    </source>
</evidence>
<evidence type="ECO:0000259" key="5">
    <source>
        <dbReference type="Pfam" id="PF07631"/>
    </source>
</evidence>
<feature type="signal peptide" evidence="1">
    <location>
        <begin position="1"/>
        <end position="27"/>
    </location>
</feature>
<dbReference type="KEGG" id="lcre:Pla8534_22140"/>
<dbReference type="InterPro" id="IPR013039">
    <property type="entry name" value="DUF1588"/>
</dbReference>
<dbReference type="OrthoDB" id="175242at2"/>
<dbReference type="Proteomes" id="UP000317648">
    <property type="component" value="Chromosome"/>
</dbReference>
<feature type="domain" description="DUF1587" evidence="3">
    <location>
        <begin position="122"/>
        <end position="185"/>
    </location>
</feature>
<keyword evidence="1" id="KW-0732">Signal</keyword>
<keyword evidence="9" id="KW-1185">Reference proteome</keyword>
<evidence type="ECO:0000256" key="1">
    <source>
        <dbReference type="SAM" id="SignalP"/>
    </source>
</evidence>
<dbReference type="InterPro" id="IPR011429">
    <property type="entry name" value="Cyt_c_Planctomycete-type"/>
</dbReference>
<dbReference type="InterPro" id="IPR013042">
    <property type="entry name" value="DUF1592"/>
</dbReference>
<dbReference type="EMBL" id="CP036433">
    <property type="protein sequence ID" value="QDU94424.1"/>
    <property type="molecule type" value="Genomic_DNA"/>
</dbReference>
<accession>A0A518DRI3</accession>
<evidence type="ECO:0000259" key="7">
    <source>
        <dbReference type="Pfam" id="PF07637"/>
    </source>
</evidence>
<proteinExistence type="predicted"/>
<dbReference type="AlphaFoldDB" id="A0A518DRI3"/>
<feature type="domain" description="DUF1585" evidence="2">
    <location>
        <begin position="735"/>
        <end position="808"/>
    </location>
</feature>
<protein>
    <submittedName>
        <fullName evidence="8">Planctomycete cytochrome C</fullName>
    </submittedName>
</protein>
<evidence type="ECO:0000259" key="2">
    <source>
        <dbReference type="Pfam" id="PF07624"/>
    </source>
</evidence>
<dbReference type="Pfam" id="PF07635">
    <property type="entry name" value="PSCyt1"/>
    <property type="match status" value="1"/>
</dbReference>
<dbReference type="Pfam" id="PF07627">
    <property type="entry name" value="PSCyt3"/>
    <property type="match status" value="1"/>
</dbReference>
<dbReference type="Pfam" id="PF07624">
    <property type="entry name" value="PSD2"/>
    <property type="match status" value="1"/>
</dbReference>
<gene>
    <name evidence="8" type="ORF">Pla8534_22140</name>
</gene>
<dbReference type="InterPro" id="IPR011478">
    <property type="entry name" value="DUF1585"/>
</dbReference>
<organism evidence="8 9">
    <name type="scientific">Lignipirellula cremea</name>
    <dbReference type="NCBI Taxonomy" id="2528010"/>
    <lineage>
        <taxon>Bacteria</taxon>
        <taxon>Pseudomonadati</taxon>
        <taxon>Planctomycetota</taxon>
        <taxon>Planctomycetia</taxon>
        <taxon>Pirellulales</taxon>
        <taxon>Pirellulaceae</taxon>
        <taxon>Lignipirellula</taxon>
    </lineage>
</organism>
<evidence type="ECO:0000313" key="9">
    <source>
        <dbReference type="Proteomes" id="UP000317648"/>
    </source>
</evidence>
<evidence type="ECO:0000259" key="4">
    <source>
        <dbReference type="Pfam" id="PF07627"/>
    </source>
</evidence>
<evidence type="ECO:0000259" key="6">
    <source>
        <dbReference type="Pfam" id="PF07635"/>
    </source>
</evidence>
<dbReference type="RefSeq" id="WP_145052823.1">
    <property type="nucleotide sequence ID" value="NZ_CP036433.1"/>
</dbReference>
<reference evidence="8 9" key="1">
    <citation type="submission" date="2019-02" db="EMBL/GenBank/DDBJ databases">
        <title>Deep-cultivation of Planctomycetes and their phenomic and genomic characterization uncovers novel biology.</title>
        <authorList>
            <person name="Wiegand S."/>
            <person name="Jogler M."/>
            <person name="Boedeker C."/>
            <person name="Pinto D."/>
            <person name="Vollmers J."/>
            <person name="Rivas-Marin E."/>
            <person name="Kohn T."/>
            <person name="Peeters S.H."/>
            <person name="Heuer A."/>
            <person name="Rast P."/>
            <person name="Oberbeckmann S."/>
            <person name="Bunk B."/>
            <person name="Jeske O."/>
            <person name="Meyerdierks A."/>
            <person name="Storesund J.E."/>
            <person name="Kallscheuer N."/>
            <person name="Luecker S."/>
            <person name="Lage O.M."/>
            <person name="Pohl T."/>
            <person name="Merkel B.J."/>
            <person name="Hornburger P."/>
            <person name="Mueller R.-W."/>
            <person name="Bruemmer F."/>
            <person name="Labrenz M."/>
            <person name="Spormann A.M."/>
            <person name="Op den Camp H."/>
            <person name="Overmann J."/>
            <person name="Amann R."/>
            <person name="Jetten M.S.M."/>
            <person name="Mascher T."/>
            <person name="Medema M.H."/>
            <person name="Devos D.P."/>
            <person name="Kaster A.-K."/>
            <person name="Ovreas L."/>
            <person name="Rohde M."/>
            <person name="Galperin M.Y."/>
            <person name="Jogler C."/>
        </authorList>
    </citation>
    <scope>NUCLEOTIDE SEQUENCE [LARGE SCALE GENOMIC DNA]</scope>
    <source>
        <strain evidence="8 9">Pla85_3_4</strain>
    </source>
</reference>
<dbReference type="Pfam" id="PF07626">
    <property type="entry name" value="PSD3"/>
    <property type="match status" value="1"/>
</dbReference>
<name>A0A518DRI3_9BACT</name>
<feature type="chain" id="PRO_5021792067" evidence="1">
    <location>
        <begin position="28"/>
        <end position="811"/>
    </location>
</feature>
<sequence length="811" mass="90461" precursor="true">MGLTPSSRALLLLSTLVCVALAGSVSAAEFEQTLAPFFAKYCNDCHADGAKEGGFNLDTLGADLADPQTMAAWVRVFDRVQQGEMPPADADQPTAAHHAAFIRILGPSLAQAHYAAKGVVLRRLNRSEYENTLNDMFGVNLKLADTLPPDSRSHEFDNVGAALSISMVQMQQYLTAADKVLEAAVQKTLDKPESKVVRASYADTRGVEKFIGNQWHKLDDGAIVFYRQTGYPSGMLREANTRTAGRYKIRVTGYAYQSDQPITFSVGSTTFARGVETPTYGYYSMPPGKPTTIELEAWIENNYMVEVTPWDLHDEKNEIKEKGIANYTGPGLAINHIELEGPLVDEFPTRGHHLLFDGLKRQEIMPRNPADRQRSWYQPKFEIISENPQADAHRVLKRVASKAFRRPATEADLAPYLELFSEEMKAGATLEEGLLTSVAAVLCSPKFLFLQEPAGWLDDYAVASRLSYFLTRTSPDDELLATAQSGQLIKDRTLLRKQTERLLQSEHAQRFVNDFTDAWLNLRDLEFTNPDDALFPEYDRFLLFSMQEETRSFFHELLAENLPVRNVAASDFAMLNNRLARHYEIDGVVGPHMRRVKLPADSVRGGLLSQASVLKVSANGTNTSPVVRGVWVMERLLGETPQPPPPGIAGVEPDIRGATTLRELLDKHRNLDSCRACHQAIDPPGFALESFDPIGGWRDRFRSLGDGEKVDLVVNARKVRYKLGQPVDATGQLADGRKFDGFRQFRTYLASDEDRLAKALTEKLLTFATGRELGFSDRAEVERIVQQSAADGHGVRNLLFLCVESEIFRRK</sequence>
<dbReference type="InterPro" id="IPR013043">
    <property type="entry name" value="DUF1595"/>
</dbReference>
<dbReference type="Pfam" id="PF07637">
    <property type="entry name" value="PSD5"/>
    <property type="match status" value="1"/>
</dbReference>
<dbReference type="Pfam" id="PF07631">
    <property type="entry name" value="PSD4"/>
    <property type="match status" value="1"/>
</dbReference>
<evidence type="ECO:0000259" key="3">
    <source>
        <dbReference type="Pfam" id="PF07626"/>
    </source>
</evidence>
<feature type="domain" description="DUF1588" evidence="4">
    <location>
        <begin position="604"/>
        <end position="699"/>
    </location>
</feature>
<dbReference type="InterPro" id="IPR013036">
    <property type="entry name" value="DUF1587"/>
</dbReference>
<feature type="domain" description="Cytochrome C Planctomycete-type" evidence="6">
    <location>
        <begin position="42"/>
        <end position="89"/>
    </location>
</feature>